<evidence type="ECO:0000313" key="3">
    <source>
        <dbReference type="Proteomes" id="UP001268683"/>
    </source>
</evidence>
<name>A0AA52EHI9_9PROT</name>
<dbReference type="SUPFAM" id="SSF53756">
    <property type="entry name" value="UDP-Glycosyltransferase/glycogen phosphorylase"/>
    <property type="match status" value="1"/>
</dbReference>
<keyword evidence="3" id="KW-1185">Reference proteome</keyword>
<dbReference type="KEGG" id="tmk:QGN29_02680"/>
<dbReference type="EC" id="2.4.-.-" evidence="2"/>
<dbReference type="CDD" id="cd03801">
    <property type="entry name" value="GT4_PimA-like"/>
    <property type="match status" value="1"/>
</dbReference>
<organism evidence="2 3">
    <name type="scientific">Temperatibacter marinus</name>
    <dbReference type="NCBI Taxonomy" id="1456591"/>
    <lineage>
        <taxon>Bacteria</taxon>
        <taxon>Pseudomonadati</taxon>
        <taxon>Pseudomonadota</taxon>
        <taxon>Alphaproteobacteria</taxon>
        <taxon>Kordiimonadales</taxon>
        <taxon>Temperatibacteraceae</taxon>
        <taxon>Temperatibacter</taxon>
    </lineage>
</organism>
<dbReference type="AlphaFoldDB" id="A0AA52EHI9"/>
<keyword evidence="2" id="KW-0808">Transferase</keyword>
<dbReference type="EMBL" id="CP123872">
    <property type="protein sequence ID" value="WND03273.1"/>
    <property type="molecule type" value="Genomic_DNA"/>
</dbReference>
<dbReference type="PANTHER" id="PTHR45947:SF3">
    <property type="entry name" value="SULFOQUINOVOSYL TRANSFERASE SQD2"/>
    <property type="match status" value="1"/>
</dbReference>
<keyword evidence="2" id="KW-0328">Glycosyltransferase</keyword>
<evidence type="ECO:0000259" key="1">
    <source>
        <dbReference type="Pfam" id="PF00534"/>
    </source>
</evidence>
<dbReference type="InterPro" id="IPR050194">
    <property type="entry name" value="Glycosyltransferase_grp1"/>
</dbReference>
<dbReference type="GO" id="GO:0016757">
    <property type="term" value="F:glycosyltransferase activity"/>
    <property type="evidence" value="ECO:0007669"/>
    <property type="project" value="UniProtKB-KW"/>
</dbReference>
<dbReference type="PANTHER" id="PTHR45947">
    <property type="entry name" value="SULFOQUINOVOSYL TRANSFERASE SQD2"/>
    <property type="match status" value="1"/>
</dbReference>
<dbReference type="Gene3D" id="3.40.50.2000">
    <property type="entry name" value="Glycogen Phosphorylase B"/>
    <property type="match status" value="2"/>
</dbReference>
<sequence length="414" mass="46688">MAKSMNILAIAPYIDGTDVGEAWCAYRWIKELSTRGNVTLLAMEREGRKALSVQLPNVRVLSKKEPKWVQRYERLNAMAKLAYPGFYFWAKKQIKELLKTETFDVGHQFSPFAIRYPSPLKAFSIPYVLGPFCGSLDTPKNFRKECMSSKWFTHFRALDQFRLNFDPFMRASLKGASAILGVAPYVKTMLGDTALKKFHLMSELGVSKTSTRFTSSHSQKKSFRLLHVGRGVRTKGLRDVIRALSLLQDLKCLHLDVAGHGEETEICRQLSITLGVQDRITFHGQISRREVDQLYCQADAFCFPSFREPSGSVIFEALSYGLPIIAANYGGPGHVIDDTCGFKIHVTDPDQYAADIASAIRTLVSMPMLNKQLSKGAYAKINKIGLWKNKIDTLLNIYENIQLPKGDHYVKISD</sequence>
<dbReference type="InterPro" id="IPR001296">
    <property type="entry name" value="Glyco_trans_1"/>
</dbReference>
<reference evidence="2" key="1">
    <citation type="submission" date="2023-04" db="EMBL/GenBank/DDBJ databases">
        <title>Complete genome sequence of Temperatibacter marinus.</title>
        <authorList>
            <person name="Rong J.-C."/>
            <person name="Yi M.-L."/>
            <person name="Zhao Q."/>
        </authorList>
    </citation>
    <scope>NUCLEOTIDE SEQUENCE</scope>
    <source>
        <strain evidence="2">NBRC 110045</strain>
    </source>
</reference>
<dbReference type="Pfam" id="PF00534">
    <property type="entry name" value="Glycos_transf_1"/>
    <property type="match status" value="1"/>
</dbReference>
<gene>
    <name evidence="2" type="ORF">QGN29_02680</name>
</gene>
<dbReference type="RefSeq" id="WP_310799126.1">
    <property type="nucleotide sequence ID" value="NZ_CP123872.1"/>
</dbReference>
<dbReference type="Proteomes" id="UP001268683">
    <property type="component" value="Chromosome"/>
</dbReference>
<protein>
    <submittedName>
        <fullName evidence="2">Glycosyltransferase family 4 protein</fullName>
        <ecNumber evidence="2">2.4.-.-</ecNumber>
    </submittedName>
</protein>
<evidence type="ECO:0000313" key="2">
    <source>
        <dbReference type="EMBL" id="WND03273.1"/>
    </source>
</evidence>
<feature type="domain" description="Glycosyl transferase family 1" evidence="1">
    <location>
        <begin position="216"/>
        <end position="361"/>
    </location>
</feature>
<accession>A0AA52EHI9</accession>
<proteinExistence type="predicted"/>